<comment type="subcellular location">
    <subcellularLocation>
        <location evidence="1 24">Cell inner membrane</location>
        <topology evidence="1 24">Multi-pass membrane protein</topology>
    </subcellularLocation>
</comment>
<evidence type="ECO:0000256" key="3">
    <source>
        <dbReference type="ARBA" id="ARBA00012133"/>
    </source>
</evidence>
<dbReference type="PANTHER" id="PTHR34299:SF1">
    <property type="entry name" value="DIACYLGLYCEROL KINASE"/>
    <property type="match status" value="1"/>
</dbReference>
<evidence type="ECO:0000256" key="2">
    <source>
        <dbReference type="ARBA" id="ARBA00005967"/>
    </source>
</evidence>
<evidence type="ECO:0000256" key="9">
    <source>
        <dbReference type="ARBA" id="ARBA00022692"/>
    </source>
</evidence>
<keyword evidence="16 24" id="KW-0443">Lipid metabolism</keyword>
<evidence type="ECO:0000256" key="4">
    <source>
        <dbReference type="ARBA" id="ARBA00017575"/>
    </source>
</evidence>
<evidence type="ECO:0000313" key="25">
    <source>
        <dbReference type="EMBL" id="ABR69612.1"/>
    </source>
</evidence>
<dbReference type="KEGG" id="mmw:Mmwyl1_0678"/>
<keyword evidence="15 24" id="KW-1133">Transmembrane helix</keyword>
<feature type="binding site" evidence="21">
    <location>
        <position position="25"/>
    </location>
    <ligand>
        <name>substrate</name>
    </ligand>
</feature>
<evidence type="ECO:0000256" key="6">
    <source>
        <dbReference type="ARBA" id="ARBA00022516"/>
    </source>
</evidence>
<keyword evidence="17 24" id="KW-0472">Membrane</keyword>
<dbReference type="GO" id="GO:0005886">
    <property type="term" value="C:plasma membrane"/>
    <property type="evidence" value="ECO:0007669"/>
    <property type="project" value="UniProtKB-SubCell"/>
</dbReference>
<keyword evidence="18" id="KW-0594">Phospholipid biosynthesis</keyword>
<evidence type="ECO:0000256" key="16">
    <source>
        <dbReference type="ARBA" id="ARBA00023098"/>
    </source>
</evidence>
<evidence type="ECO:0000256" key="21">
    <source>
        <dbReference type="PIRSR" id="PIRSR600829-2"/>
    </source>
</evidence>
<dbReference type="STRING" id="400668.Mmwyl1_0678"/>
<dbReference type="EC" id="2.7.1.107" evidence="3 24"/>
<feature type="binding site" evidence="22">
    <location>
        <begin position="110"/>
        <end position="111"/>
    </location>
    <ligand>
        <name>ATP</name>
        <dbReference type="ChEBI" id="CHEBI:30616"/>
    </ligand>
</feature>
<dbReference type="Gene3D" id="1.10.287.3610">
    <property type="match status" value="1"/>
</dbReference>
<feature type="binding site" evidence="23">
    <location>
        <position position="92"/>
    </location>
    <ligand>
        <name>a divalent metal cation</name>
        <dbReference type="ChEBI" id="CHEBI:60240"/>
    </ligand>
</feature>
<feature type="binding site" evidence="22">
    <location>
        <begin position="101"/>
        <end position="103"/>
    </location>
    <ligand>
        <name>ATP</name>
        <dbReference type="ChEBI" id="CHEBI:30616"/>
    </ligand>
</feature>
<keyword evidence="19 24" id="KW-1208">Phospholipid metabolism</keyword>
<reference evidence="25" key="1">
    <citation type="submission" date="2007-06" db="EMBL/GenBank/DDBJ databases">
        <title>Complete sequence of Marinomonas sp. MWYL1.</title>
        <authorList>
            <consortium name="US DOE Joint Genome Institute"/>
            <person name="Copeland A."/>
            <person name="Lucas S."/>
            <person name="Lapidus A."/>
            <person name="Barry K."/>
            <person name="Glavina del Rio T."/>
            <person name="Dalin E."/>
            <person name="Tice H."/>
            <person name="Pitluck S."/>
            <person name="Kiss H."/>
            <person name="Brettin T."/>
            <person name="Bruce D."/>
            <person name="Detter J.C."/>
            <person name="Han C."/>
            <person name="Schmutz J."/>
            <person name="Larimer F."/>
            <person name="Land M."/>
            <person name="Hauser L."/>
            <person name="Kyrpides N."/>
            <person name="Kim E."/>
            <person name="Johnston A.W.B."/>
            <person name="Todd J.D."/>
            <person name="Rogers R."/>
            <person name="Wexler M."/>
            <person name="Bond P.L."/>
            <person name="Li Y."/>
            <person name="Richardson P."/>
        </authorList>
    </citation>
    <scope>NUCLEOTIDE SEQUENCE [LARGE SCALE GENOMIC DNA]</scope>
    <source>
        <strain evidence="25">MWYL1</strain>
    </source>
</reference>
<evidence type="ECO:0000256" key="18">
    <source>
        <dbReference type="ARBA" id="ARBA00023209"/>
    </source>
</evidence>
<dbReference type="Pfam" id="PF01219">
    <property type="entry name" value="DAGK_prokar"/>
    <property type="match status" value="1"/>
</dbReference>
<evidence type="ECO:0000256" key="8">
    <source>
        <dbReference type="ARBA" id="ARBA00022679"/>
    </source>
</evidence>
<dbReference type="GO" id="GO:0004143">
    <property type="term" value="F:ATP-dependent diacylglycerol kinase activity"/>
    <property type="evidence" value="ECO:0007669"/>
    <property type="project" value="UniProtKB-EC"/>
</dbReference>
<keyword evidence="10 23" id="KW-0479">Metal-binding</keyword>
<evidence type="ECO:0000256" key="7">
    <source>
        <dbReference type="ARBA" id="ARBA00022519"/>
    </source>
</evidence>
<dbReference type="InterPro" id="IPR033718">
    <property type="entry name" value="DAGK_prok"/>
</dbReference>
<evidence type="ECO:0000256" key="24">
    <source>
        <dbReference type="RuleBase" id="RU363065"/>
    </source>
</evidence>
<feature type="transmembrane region" description="Helical" evidence="24">
    <location>
        <begin position="116"/>
        <end position="133"/>
    </location>
</feature>
<feature type="binding site" evidence="21">
    <location>
        <begin position="46"/>
        <end position="50"/>
    </location>
    <ligand>
        <name>substrate</name>
    </ligand>
</feature>
<sequence length="140" mass="15363">MKFNTKGNAEMENNVLKPNGSGIGRIIKAGRCSMQGFKAVYKYEAAFRQELLLAVVMFPVSFFVATDLIQLALLNGAMLIVLLVEIINSALEAVVDRIGLEWHDLSGRAKDLGSSAVLLSLVLYGLIWISIIYKNFLVGN</sequence>
<evidence type="ECO:0000256" key="15">
    <source>
        <dbReference type="ARBA" id="ARBA00022989"/>
    </source>
</evidence>
<feature type="active site" description="Proton acceptor" evidence="20">
    <location>
        <position position="85"/>
    </location>
</feature>
<dbReference type="eggNOG" id="COG0818">
    <property type="taxonomic scope" value="Bacteria"/>
</dbReference>
<protein>
    <recommendedName>
        <fullName evidence="4 24">Diacylglycerol kinase</fullName>
        <ecNumber evidence="3 24">2.7.1.107</ecNumber>
    </recommendedName>
</protein>
<feature type="binding site" evidence="22">
    <location>
        <position position="92"/>
    </location>
    <ligand>
        <name>ATP</name>
        <dbReference type="ChEBI" id="CHEBI:30616"/>
    </ligand>
</feature>
<keyword evidence="11 22" id="KW-0547">Nucleotide-binding</keyword>
<keyword evidence="13 22" id="KW-0067">ATP-binding</keyword>
<evidence type="ECO:0000256" key="11">
    <source>
        <dbReference type="ARBA" id="ARBA00022741"/>
    </source>
</evidence>
<dbReference type="InterPro" id="IPR036945">
    <property type="entry name" value="DAGK_sf"/>
</dbReference>
<dbReference type="AlphaFoldDB" id="A6VT33"/>
<feature type="binding site" evidence="22">
    <location>
        <position position="25"/>
    </location>
    <ligand>
        <name>ATP</name>
        <dbReference type="ChEBI" id="CHEBI:30616"/>
    </ligand>
</feature>
<evidence type="ECO:0000256" key="5">
    <source>
        <dbReference type="ARBA" id="ARBA00022475"/>
    </source>
</evidence>
<evidence type="ECO:0000256" key="10">
    <source>
        <dbReference type="ARBA" id="ARBA00022723"/>
    </source>
</evidence>
<keyword evidence="8 24" id="KW-0808">Transferase</keyword>
<evidence type="ECO:0000256" key="20">
    <source>
        <dbReference type="PIRSR" id="PIRSR600829-1"/>
    </source>
</evidence>
<keyword evidence="12 24" id="KW-0418">Kinase</keyword>
<dbReference type="EMBL" id="CP000749">
    <property type="protein sequence ID" value="ABR69612.1"/>
    <property type="molecule type" value="Genomic_DNA"/>
</dbReference>
<evidence type="ECO:0000256" key="13">
    <source>
        <dbReference type="ARBA" id="ARBA00022840"/>
    </source>
</evidence>
<feature type="binding site" evidence="23">
    <location>
        <position position="44"/>
    </location>
    <ligand>
        <name>a divalent metal cation</name>
        <dbReference type="ChEBI" id="CHEBI:60240"/>
    </ligand>
</feature>
<dbReference type="PROSITE" id="PS01069">
    <property type="entry name" value="DAGK_PROKAR"/>
    <property type="match status" value="1"/>
</dbReference>
<dbReference type="HOGENOM" id="CLU_112343_3_0_6"/>
<feature type="binding site" evidence="21">
    <location>
        <position position="114"/>
    </location>
    <ligand>
        <name>substrate</name>
    </ligand>
</feature>
<keyword evidence="9 24" id="KW-0812">Transmembrane</keyword>
<name>A6VT33_MARMS</name>
<dbReference type="GO" id="GO:0006654">
    <property type="term" value="P:phosphatidic acid biosynthetic process"/>
    <property type="evidence" value="ECO:0007669"/>
    <property type="project" value="InterPro"/>
</dbReference>
<comment type="similarity">
    <text evidence="2 24">Belongs to the bacterial diacylglycerol kinase family.</text>
</comment>
<keyword evidence="5" id="KW-1003">Cell membrane</keyword>
<accession>A6VT33</accession>
<dbReference type="GO" id="GO:0005524">
    <property type="term" value="F:ATP binding"/>
    <property type="evidence" value="ECO:0007669"/>
    <property type="project" value="UniProtKB-KW"/>
</dbReference>
<feature type="binding site" evidence="22">
    <location>
        <position position="44"/>
    </location>
    <ligand>
        <name>ATP</name>
        <dbReference type="ChEBI" id="CHEBI:30616"/>
    </ligand>
</feature>
<comment type="cofactor">
    <cofactor evidence="23">
        <name>Mg(2+)</name>
        <dbReference type="ChEBI" id="CHEBI:18420"/>
    </cofactor>
    <text evidence="23">Mn(2+), Zn(2+), Cd(2+) and Co(2+) support activity to lesser extents.</text>
</comment>
<dbReference type="CDD" id="cd14264">
    <property type="entry name" value="DAGK_IM"/>
    <property type="match status" value="1"/>
</dbReference>
<feature type="binding site" evidence="21">
    <location>
        <position position="85"/>
    </location>
    <ligand>
        <name>substrate</name>
    </ligand>
</feature>
<evidence type="ECO:0000256" key="23">
    <source>
        <dbReference type="PIRSR" id="PIRSR600829-4"/>
    </source>
</evidence>
<dbReference type="PANTHER" id="PTHR34299">
    <property type="entry name" value="DIACYLGLYCEROL KINASE"/>
    <property type="match status" value="1"/>
</dbReference>
<evidence type="ECO:0000256" key="17">
    <source>
        <dbReference type="ARBA" id="ARBA00023136"/>
    </source>
</evidence>
<evidence type="ECO:0000256" key="19">
    <source>
        <dbReference type="ARBA" id="ARBA00023264"/>
    </source>
</evidence>
<comment type="caution">
    <text evidence="24">Lacks conserved residue(s) required for the propagation of feature annotation.</text>
</comment>
<keyword evidence="6" id="KW-0444">Lipid biosynthesis</keyword>
<evidence type="ECO:0000256" key="12">
    <source>
        <dbReference type="ARBA" id="ARBA00022777"/>
    </source>
</evidence>
<keyword evidence="14 23" id="KW-0460">Magnesium</keyword>
<organism evidence="25">
    <name type="scientific">Marinomonas sp. (strain MWYL1)</name>
    <dbReference type="NCBI Taxonomy" id="400668"/>
    <lineage>
        <taxon>Bacteria</taxon>
        <taxon>Pseudomonadati</taxon>
        <taxon>Pseudomonadota</taxon>
        <taxon>Gammaproteobacteria</taxon>
        <taxon>Oceanospirillales</taxon>
        <taxon>Oceanospirillaceae</taxon>
        <taxon>Marinomonas</taxon>
    </lineage>
</organism>
<dbReference type="GO" id="GO:0046872">
    <property type="term" value="F:metal ion binding"/>
    <property type="evidence" value="ECO:0007669"/>
    <property type="project" value="UniProtKB-KW"/>
</dbReference>
<comment type="function">
    <text evidence="24">Catalyzes the ATP-dependent phosphorylation of sn-l,2-diacylglycerol (DAG) to phosphatidic acid. Involved in the recycling of diacylglycerol produced as a by-product during membrane-derived oligosaccharide (MDO) biosynthesis.</text>
</comment>
<proteinExistence type="inferred from homology"/>
<comment type="catalytic activity">
    <reaction evidence="24">
        <text>a 1,2-diacyl-sn-glycerol + ATP = a 1,2-diacyl-sn-glycero-3-phosphate + ADP + H(+)</text>
        <dbReference type="Rhea" id="RHEA:10272"/>
        <dbReference type="ChEBI" id="CHEBI:15378"/>
        <dbReference type="ChEBI" id="CHEBI:17815"/>
        <dbReference type="ChEBI" id="CHEBI:30616"/>
        <dbReference type="ChEBI" id="CHEBI:58608"/>
        <dbReference type="ChEBI" id="CHEBI:456216"/>
        <dbReference type="EC" id="2.7.1.107"/>
    </reaction>
</comment>
<keyword evidence="7 24" id="KW-0997">Cell inner membrane</keyword>
<evidence type="ECO:0000256" key="22">
    <source>
        <dbReference type="PIRSR" id="PIRSR600829-3"/>
    </source>
</evidence>
<evidence type="ECO:0000256" key="1">
    <source>
        <dbReference type="ARBA" id="ARBA00004429"/>
    </source>
</evidence>
<evidence type="ECO:0000256" key="14">
    <source>
        <dbReference type="ARBA" id="ARBA00022842"/>
    </source>
</evidence>
<feature type="transmembrane region" description="Helical" evidence="24">
    <location>
        <begin position="51"/>
        <end position="71"/>
    </location>
</feature>
<gene>
    <name evidence="25" type="ordered locus">Mmwyl1_0678</name>
</gene>
<dbReference type="InterPro" id="IPR000829">
    <property type="entry name" value="DAGK"/>
</dbReference>